<comment type="caution">
    <text evidence="2">The sequence shown here is derived from an EMBL/GenBank/DDBJ whole genome shotgun (WGS) entry which is preliminary data.</text>
</comment>
<feature type="transmembrane region" description="Helical" evidence="1">
    <location>
        <begin position="6"/>
        <end position="26"/>
    </location>
</feature>
<gene>
    <name evidence="2" type="ORF">ABID49_000085</name>
</gene>
<accession>A0ABV2G7V7</accession>
<keyword evidence="1" id="KW-0812">Transmembrane</keyword>
<reference evidence="2 3" key="1">
    <citation type="submission" date="2024-06" db="EMBL/GenBank/DDBJ databases">
        <title>Genomic Encyclopedia of Type Strains, Phase IV (KMG-IV): sequencing the most valuable type-strain genomes for metagenomic binning, comparative biology and taxonomic classification.</title>
        <authorList>
            <person name="Goeker M."/>
        </authorList>
    </citation>
    <scope>NUCLEOTIDE SEQUENCE [LARGE SCALE GENOMIC DNA]</scope>
    <source>
        <strain evidence="2 3">DSM 26128</strain>
    </source>
</reference>
<evidence type="ECO:0000313" key="3">
    <source>
        <dbReference type="Proteomes" id="UP001549099"/>
    </source>
</evidence>
<name>A0ABV2G7V7_9BACL</name>
<sequence>MWFLYILFTVFAIIIVGTVAGLILTFTGDQD</sequence>
<proteinExistence type="predicted"/>
<evidence type="ECO:0000313" key="2">
    <source>
        <dbReference type="EMBL" id="MET3574209.1"/>
    </source>
</evidence>
<organism evidence="2 3">
    <name type="scientific">Bhargavaea ullalensis</name>
    <dbReference type="NCBI Taxonomy" id="1265685"/>
    <lineage>
        <taxon>Bacteria</taxon>
        <taxon>Bacillati</taxon>
        <taxon>Bacillota</taxon>
        <taxon>Bacilli</taxon>
        <taxon>Bacillales</taxon>
        <taxon>Caryophanaceae</taxon>
        <taxon>Bhargavaea</taxon>
    </lineage>
</organism>
<evidence type="ECO:0000256" key="1">
    <source>
        <dbReference type="SAM" id="Phobius"/>
    </source>
</evidence>
<dbReference type="EMBL" id="JBEPLW010000001">
    <property type="protein sequence ID" value="MET3574209.1"/>
    <property type="molecule type" value="Genomic_DNA"/>
</dbReference>
<dbReference type="Proteomes" id="UP001549099">
    <property type="component" value="Unassembled WGS sequence"/>
</dbReference>
<keyword evidence="3" id="KW-1185">Reference proteome</keyword>
<keyword evidence="1" id="KW-0472">Membrane</keyword>
<protein>
    <submittedName>
        <fullName evidence="2">Uncharacterized protein</fullName>
    </submittedName>
</protein>
<keyword evidence="1" id="KW-1133">Transmembrane helix</keyword>